<dbReference type="EMBL" id="VDUZ01000021">
    <property type="protein sequence ID" value="TXL73918.1"/>
    <property type="molecule type" value="Genomic_DNA"/>
</dbReference>
<dbReference type="AlphaFoldDB" id="A0A5C8PKY0"/>
<dbReference type="InterPro" id="IPR000073">
    <property type="entry name" value="AB_hydrolase_1"/>
</dbReference>
<name>A0A5C8PKY0_9HYPH</name>
<dbReference type="PANTHER" id="PTHR43139">
    <property type="entry name" value="SI:DKEY-122A22.2"/>
    <property type="match status" value="1"/>
</dbReference>
<dbReference type="RefSeq" id="WP_147848443.1">
    <property type="nucleotide sequence ID" value="NZ_VDUZ01000021.1"/>
</dbReference>
<dbReference type="InterPro" id="IPR029058">
    <property type="entry name" value="AB_hydrolase_fold"/>
</dbReference>
<evidence type="ECO:0000313" key="2">
    <source>
        <dbReference type="EMBL" id="TXL73918.1"/>
    </source>
</evidence>
<dbReference type="InterPro" id="IPR052370">
    <property type="entry name" value="Meta-cleavage_hydrolase"/>
</dbReference>
<dbReference type="OrthoDB" id="9815441at2"/>
<dbReference type="Proteomes" id="UP000321638">
    <property type="component" value="Unassembled WGS sequence"/>
</dbReference>
<organism evidence="2 3">
    <name type="scientific">Vineibacter terrae</name>
    <dbReference type="NCBI Taxonomy" id="2586908"/>
    <lineage>
        <taxon>Bacteria</taxon>
        <taxon>Pseudomonadati</taxon>
        <taxon>Pseudomonadota</taxon>
        <taxon>Alphaproteobacteria</taxon>
        <taxon>Hyphomicrobiales</taxon>
        <taxon>Vineibacter</taxon>
    </lineage>
</organism>
<evidence type="ECO:0000313" key="3">
    <source>
        <dbReference type="Proteomes" id="UP000321638"/>
    </source>
</evidence>
<dbReference type="PANTHER" id="PTHR43139:SF52">
    <property type="entry name" value="SI:DKEY-122A22.2"/>
    <property type="match status" value="1"/>
</dbReference>
<dbReference type="GO" id="GO:0016787">
    <property type="term" value="F:hydrolase activity"/>
    <property type="evidence" value="ECO:0007669"/>
    <property type="project" value="UniProtKB-KW"/>
</dbReference>
<comment type="caution">
    <text evidence="2">The sequence shown here is derived from an EMBL/GenBank/DDBJ whole genome shotgun (WGS) entry which is preliminary data.</text>
</comment>
<keyword evidence="2" id="KW-0378">Hydrolase</keyword>
<protein>
    <submittedName>
        <fullName evidence="2">Alpha/beta hydrolase</fullName>
    </submittedName>
</protein>
<dbReference type="Pfam" id="PF12697">
    <property type="entry name" value="Abhydrolase_6"/>
    <property type="match status" value="1"/>
</dbReference>
<dbReference type="SUPFAM" id="SSF53474">
    <property type="entry name" value="alpha/beta-Hydrolases"/>
    <property type="match status" value="1"/>
</dbReference>
<sequence length="304" mass="33234">MNVAVSFTPDFSGVPRMADGRAAAEHIAEVAAQGEALRVPMPNGGRMMWHVWGGGSGRPPLVLLHGGSGSWIHWIRNVLPLSQRYTIYAADLPGLGDSDPPDDVRDVWSVTRCVKAAMDQIMPRDCRYDICGFSFGGMIGGHVATLLDERLRSVTLVGPGGFRLRRQARGTMARLTADMPPAELAAQARHNLEVLMVADPAAIDGVAIHMQILNSTRALTRSRSMSKAGVLSDVLPSIRTRLNAIWGEFDVTAYPFMAERETLLRGHQPDIDLRYISGAGHWVAYERADAFNAMLPDMLDRLPP</sequence>
<reference evidence="2 3" key="1">
    <citation type="submission" date="2019-06" db="EMBL/GenBank/DDBJ databases">
        <title>New taxonomy in bacterial strain CC-CFT640, isolated from vineyard.</title>
        <authorList>
            <person name="Lin S.-Y."/>
            <person name="Tsai C.-F."/>
            <person name="Young C.-C."/>
        </authorList>
    </citation>
    <scope>NUCLEOTIDE SEQUENCE [LARGE SCALE GENOMIC DNA]</scope>
    <source>
        <strain evidence="2 3">CC-CFT640</strain>
    </source>
</reference>
<proteinExistence type="predicted"/>
<feature type="domain" description="AB hydrolase-1" evidence="1">
    <location>
        <begin position="61"/>
        <end position="293"/>
    </location>
</feature>
<dbReference type="Gene3D" id="3.40.50.1820">
    <property type="entry name" value="alpha/beta hydrolase"/>
    <property type="match status" value="1"/>
</dbReference>
<evidence type="ECO:0000259" key="1">
    <source>
        <dbReference type="Pfam" id="PF12697"/>
    </source>
</evidence>
<gene>
    <name evidence="2" type="ORF">FHP25_18475</name>
</gene>
<keyword evidence="3" id="KW-1185">Reference proteome</keyword>
<accession>A0A5C8PKY0</accession>